<sequence>MNSFDQNNDLERWGVPAIESTFNIDPKLRNFEKDIRRRYAIYEKARNAINDAEGLDNFSRCYKEFGVNVLPNNGIICREWAPNATAMYLKGTFNNWEDWSYEAKPYGKWEMYIPPTSEGSCRINHLSELLIVIETKKGEKLERVSPWAKYMVEENNALKWKFWNPPRRDVVLPTNRRPKKPTRLRIYEAHIGIASNRCEVTTYRQFTEEVLPRIRELGYNCVMLMAIQETPQYSDMGRNVTNFFAPSSRFGSPEDLKQLINTAHGMGITVMMDVEHGQASDHARFGLNMFDGSAEGYFHDRKTHGNRHFDYTKWEVLRFLISNLRYFMDEFNMDGFRFNDVTTMLYQDRSKHGQPSDDYRQYFGIQMDVESMAYLMLANDMLHNFYPHVLTVAEDNSEMPGMCRPLREGGLGFDYRLGNAVPNKWMKLLNENRDEDWNMGFIFHAMTSQRKCEKAIVMAESRDQSMKGNETLVSKLMRHEMYENMSDNKPMSHGIDRGLSLHKMIRLMTHTLAGDGYVNFIGNEFGHPDHVELPSIENNWNRDLARRRFELCDDEQLRYKYLWRFDKSVNHLEEKYNWLSARPGFVSRKDETDKVFVFERANLIFLFNFHPTKSYPGYRVGVDKAGSYKIILDSDEKYFGGHGRVETSVEFPTKTGSFDNRSNSVLVYLPSRTAIVMANTSTQPTGYYNYNVADSGTIQTTTSYGRVPCHW</sequence>
<dbReference type="SUPFAM" id="SSF81296">
    <property type="entry name" value="E set domains"/>
    <property type="match status" value="1"/>
</dbReference>
<dbReference type="FunFam" id="2.60.40.1180:FF:000003">
    <property type="entry name" value="1,4-alpha-glucan-branching enzyme, chloroplastic/amyloplastic"/>
    <property type="match status" value="1"/>
</dbReference>
<dbReference type="SMART" id="SM00642">
    <property type="entry name" value="Aamy"/>
    <property type="match status" value="1"/>
</dbReference>
<evidence type="ECO:0000256" key="5">
    <source>
        <dbReference type="ARBA" id="ARBA00022679"/>
    </source>
</evidence>
<feature type="domain" description="Glycosyl hydrolase family 13 catalytic" evidence="6">
    <location>
        <begin position="199"/>
        <end position="546"/>
    </location>
</feature>
<dbReference type="GO" id="GO:0003844">
    <property type="term" value="F:1,4-alpha-glucan branching enzyme activity"/>
    <property type="evidence" value="ECO:0007669"/>
    <property type="project" value="UniProtKB-EC"/>
</dbReference>
<dbReference type="InterPro" id="IPR006047">
    <property type="entry name" value="GH13_cat_dom"/>
</dbReference>
<dbReference type="GO" id="GO:0005737">
    <property type="term" value="C:cytoplasm"/>
    <property type="evidence" value="ECO:0007669"/>
    <property type="project" value="TreeGrafter"/>
</dbReference>
<dbReference type="AlphaFoldDB" id="A0A6F9DDZ9"/>
<accession>A0A6F9DDZ9</accession>
<dbReference type="EC" id="2.4.1.18" evidence="3"/>
<dbReference type="GO" id="GO:0004553">
    <property type="term" value="F:hydrolase activity, hydrolyzing O-glycosyl compounds"/>
    <property type="evidence" value="ECO:0007669"/>
    <property type="project" value="InterPro"/>
</dbReference>
<dbReference type="CDD" id="cd02854">
    <property type="entry name" value="E_set_GBE_euk_N"/>
    <property type="match status" value="1"/>
</dbReference>
<evidence type="ECO:0000256" key="4">
    <source>
        <dbReference type="ARBA" id="ARBA00022676"/>
    </source>
</evidence>
<dbReference type="PIRSF" id="PIRSF000463">
    <property type="entry name" value="GlgB"/>
    <property type="match status" value="1"/>
</dbReference>
<dbReference type="InterPro" id="IPR017853">
    <property type="entry name" value="GH"/>
</dbReference>
<evidence type="ECO:0000256" key="1">
    <source>
        <dbReference type="ARBA" id="ARBA00000826"/>
    </source>
</evidence>
<dbReference type="Pfam" id="PF00128">
    <property type="entry name" value="Alpha-amylase"/>
    <property type="match status" value="1"/>
</dbReference>
<evidence type="ECO:0000313" key="7">
    <source>
        <dbReference type="EMBL" id="CAB3248439.1"/>
    </source>
</evidence>
<dbReference type="InterPro" id="IPR037439">
    <property type="entry name" value="Branching_enzy"/>
</dbReference>
<dbReference type="Gene3D" id="3.20.20.80">
    <property type="entry name" value="Glycosidases"/>
    <property type="match status" value="1"/>
</dbReference>
<name>A0A6F9DDZ9_9ASCI</name>
<dbReference type="GO" id="GO:0005978">
    <property type="term" value="P:glycogen biosynthetic process"/>
    <property type="evidence" value="ECO:0007669"/>
    <property type="project" value="InterPro"/>
</dbReference>
<dbReference type="Gene3D" id="2.60.40.10">
    <property type="entry name" value="Immunoglobulins"/>
    <property type="match status" value="1"/>
</dbReference>
<dbReference type="InterPro" id="IPR004193">
    <property type="entry name" value="Glyco_hydro_13_N"/>
</dbReference>
<comment type="catalytic activity">
    <reaction evidence="1">
        <text>Transfers a segment of a (1-&gt;4)-alpha-D-glucan chain to a primary hydroxy group in a similar glucan chain.</text>
        <dbReference type="EC" id="2.4.1.18"/>
    </reaction>
</comment>
<dbReference type="InterPro" id="IPR013783">
    <property type="entry name" value="Ig-like_fold"/>
</dbReference>
<reference evidence="7" key="1">
    <citation type="submission" date="2020-04" db="EMBL/GenBank/DDBJ databases">
        <authorList>
            <person name="Neveu A P."/>
        </authorList>
    </citation>
    <scope>NUCLEOTIDE SEQUENCE</scope>
    <source>
        <tissue evidence="7">Whole embryo</tissue>
    </source>
</reference>
<keyword evidence="5" id="KW-0808">Transferase</keyword>
<comment type="similarity">
    <text evidence="2">Belongs to the glycosyl hydrolase 13 family. GlgB subfamily.</text>
</comment>
<dbReference type="SUPFAM" id="SSF51011">
    <property type="entry name" value="Glycosyl hydrolase domain"/>
    <property type="match status" value="1"/>
</dbReference>
<dbReference type="GO" id="GO:0043169">
    <property type="term" value="F:cation binding"/>
    <property type="evidence" value="ECO:0007669"/>
    <property type="project" value="InterPro"/>
</dbReference>
<dbReference type="EMBL" id="LR785388">
    <property type="protein sequence ID" value="CAB3248439.1"/>
    <property type="molecule type" value="mRNA"/>
</dbReference>
<evidence type="ECO:0000256" key="3">
    <source>
        <dbReference type="ARBA" id="ARBA00012541"/>
    </source>
</evidence>
<dbReference type="PANTHER" id="PTHR43651:SF3">
    <property type="entry name" value="1,4-ALPHA-GLUCAN-BRANCHING ENZYME"/>
    <property type="match status" value="1"/>
</dbReference>
<dbReference type="Pfam" id="PF02922">
    <property type="entry name" value="CBM_48"/>
    <property type="match status" value="1"/>
</dbReference>
<gene>
    <name evidence="7" type="primary">Gbe1-002</name>
</gene>
<dbReference type="SUPFAM" id="SSF51445">
    <property type="entry name" value="(Trans)glycosidases"/>
    <property type="match status" value="1"/>
</dbReference>
<dbReference type="Gene3D" id="2.60.40.1180">
    <property type="entry name" value="Golgi alpha-mannosidase II"/>
    <property type="match status" value="1"/>
</dbReference>
<dbReference type="PANTHER" id="PTHR43651">
    <property type="entry name" value="1,4-ALPHA-GLUCAN-BRANCHING ENZYME"/>
    <property type="match status" value="1"/>
</dbReference>
<protein>
    <recommendedName>
        <fullName evidence="3">1,4-alpha-glucan branching enzyme</fullName>
        <ecNumber evidence="3">2.4.1.18</ecNumber>
    </recommendedName>
</protein>
<dbReference type="Pfam" id="PF02806">
    <property type="entry name" value="Alpha-amylase_C"/>
    <property type="match status" value="1"/>
</dbReference>
<organism evidence="7">
    <name type="scientific">Phallusia mammillata</name>
    <dbReference type="NCBI Taxonomy" id="59560"/>
    <lineage>
        <taxon>Eukaryota</taxon>
        <taxon>Metazoa</taxon>
        <taxon>Chordata</taxon>
        <taxon>Tunicata</taxon>
        <taxon>Ascidiacea</taxon>
        <taxon>Phlebobranchia</taxon>
        <taxon>Ascidiidae</taxon>
        <taxon>Phallusia</taxon>
    </lineage>
</organism>
<dbReference type="InterPro" id="IPR014756">
    <property type="entry name" value="Ig_E-set"/>
</dbReference>
<proteinExistence type="evidence at transcript level"/>
<evidence type="ECO:0000256" key="2">
    <source>
        <dbReference type="ARBA" id="ARBA00009000"/>
    </source>
</evidence>
<dbReference type="InterPro" id="IPR013780">
    <property type="entry name" value="Glyco_hydro_b"/>
</dbReference>
<evidence type="ECO:0000259" key="6">
    <source>
        <dbReference type="SMART" id="SM00642"/>
    </source>
</evidence>
<keyword evidence="4" id="KW-0328">Glycosyltransferase</keyword>
<dbReference type="InterPro" id="IPR006048">
    <property type="entry name" value="A-amylase/branching_C"/>
</dbReference>